<dbReference type="Proteomes" id="UP000006757">
    <property type="component" value="Unassembled WGS sequence"/>
</dbReference>
<dbReference type="OMA" id="RIPGPDH"/>
<evidence type="ECO:0000313" key="2">
    <source>
        <dbReference type="EMBL" id="EKC98920.1"/>
    </source>
</evidence>
<dbReference type="InterPro" id="IPR038694">
    <property type="entry name" value="DUF427_sf"/>
</dbReference>
<name>K1VDI2_TRIAC</name>
<gene>
    <name evidence="2" type="ORF">A1Q2_06674</name>
</gene>
<dbReference type="PANTHER" id="PTHR34310:SF9">
    <property type="entry name" value="BLR5716 PROTEIN"/>
    <property type="match status" value="1"/>
</dbReference>
<feature type="domain" description="DUF427" evidence="1">
    <location>
        <begin position="23"/>
        <end position="110"/>
    </location>
</feature>
<dbReference type="Pfam" id="PF04248">
    <property type="entry name" value="NTP_transf_9"/>
    <property type="match status" value="1"/>
</dbReference>
<dbReference type="STRING" id="1220162.K1VDI2"/>
<comment type="caution">
    <text evidence="2">The sequence shown here is derived from an EMBL/GenBank/DDBJ whole genome shotgun (WGS) entry which is preliminary data.</text>
</comment>
<dbReference type="EMBL" id="AMBO01000378">
    <property type="protein sequence ID" value="EKC98920.1"/>
    <property type="molecule type" value="Genomic_DNA"/>
</dbReference>
<dbReference type="InterPro" id="IPR007361">
    <property type="entry name" value="DUF427"/>
</dbReference>
<dbReference type="HOGENOM" id="CLU_126578_0_1_1"/>
<evidence type="ECO:0000259" key="1">
    <source>
        <dbReference type="Pfam" id="PF04248"/>
    </source>
</evidence>
<proteinExistence type="predicted"/>
<reference evidence="2 3" key="1">
    <citation type="journal article" date="2012" name="Eukaryot. Cell">
        <title>Genome sequence of the Trichosporon asahii environmental strain CBS 8904.</title>
        <authorList>
            <person name="Yang R.Y."/>
            <person name="Li H.T."/>
            <person name="Zhu H."/>
            <person name="Zhou G.P."/>
            <person name="Wang M."/>
            <person name="Wang L."/>
        </authorList>
    </citation>
    <scope>NUCLEOTIDE SEQUENCE [LARGE SCALE GENOMIC DNA]</scope>
    <source>
        <strain evidence="2 3">CBS 8904</strain>
    </source>
</reference>
<accession>K1VDI2</accession>
<dbReference type="InParanoid" id="K1VDI2"/>
<dbReference type="Gene3D" id="2.170.150.40">
    <property type="entry name" value="Domain of unknown function (DUF427)"/>
    <property type="match status" value="1"/>
</dbReference>
<dbReference type="eggNOG" id="ENOG502SGFY">
    <property type="taxonomic scope" value="Eukaryota"/>
</dbReference>
<organism evidence="2 3">
    <name type="scientific">Trichosporon asahii var. asahii (strain CBS 8904)</name>
    <name type="common">Yeast</name>
    <dbReference type="NCBI Taxonomy" id="1220162"/>
    <lineage>
        <taxon>Eukaryota</taxon>
        <taxon>Fungi</taxon>
        <taxon>Dikarya</taxon>
        <taxon>Basidiomycota</taxon>
        <taxon>Agaricomycotina</taxon>
        <taxon>Tremellomycetes</taxon>
        <taxon>Trichosporonales</taxon>
        <taxon>Trichosporonaceae</taxon>
        <taxon>Trichosporon</taxon>
    </lineage>
</organism>
<evidence type="ECO:0000313" key="3">
    <source>
        <dbReference type="Proteomes" id="UP000006757"/>
    </source>
</evidence>
<sequence length="133" mass="15252">MLNKPGDIDIRPSKVHVQVYSQRGALLADSSSPVELDEFRCPTRYYLPRDDVKWDQLEKTDTVTKCPYKGTCDLYWAAKDDELAKPIAWEYADPLPAVDAIKGRVAFWNEQVKLLVDGVEWRKGNEQSHKGQK</sequence>
<protein>
    <recommendedName>
        <fullName evidence="1">DUF427 domain-containing protein</fullName>
    </recommendedName>
</protein>
<dbReference type="AlphaFoldDB" id="K1VDI2"/>
<dbReference type="PANTHER" id="PTHR34310">
    <property type="entry name" value="DUF427 DOMAIN PROTEIN (AFU_ORTHOLOGUE AFUA_3G02220)"/>
    <property type="match status" value="1"/>
</dbReference>
<keyword evidence="3" id="KW-1185">Reference proteome</keyword>